<dbReference type="Proteomes" id="UP001150879">
    <property type="component" value="Unassembled WGS sequence"/>
</dbReference>
<gene>
    <name evidence="2" type="ORF">N7472_005031</name>
</gene>
<reference evidence="2" key="1">
    <citation type="submission" date="2022-11" db="EMBL/GenBank/DDBJ databases">
        <authorList>
            <person name="Petersen C."/>
        </authorList>
    </citation>
    <scope>NUCLEOTIDE SEQUENCE</scope>
    <source>
        <strain evidence="2">IBT 16849</strain>
    </source>
</reference>
<sequence length="187" mass="21086">MLFLTLFTQVLLYSNRSSKISLVARYTSFLLVSIIPLISDAILTIDDEPRRMLSAAFYALHSMIIYPILTAIGVWGIYRQAREIWTVPFPNALSLKGLAMQAIVFMLVSVTWIWSLPFPYEKFSRRDLNWASLSVWYGVIGWIISDSFVFAVGQAGLLLLALYRSSSKASIQRGSETEPLLGHQTGE</sequence>
<organism evidence="2 3">
    <name type="scientific">Penicillium cf. griseofulvum</name>
    <dbReference type="NCBI Taxonomy" id="2972120"/>
    <lineage>
        <taxon>Eukaryota</taxon>
        <taxon>Fungi</taxon>
        <taxon>Dikarya</taxon>
        <taxon>Ascomycota</taxon>
        <taxon>Pezizomycotina</taxon>
        <taxon>Eurotiomycetes</taxon>
        <taxon>Eurotiomycetidae</taxon>
        <taxon>Eurotiales</taxon>
        <taxon>Aspergillaceae</taxon>
        <taxon>Penicillium</taxon>
    </lineage>
</organism>
<feature type="transmembrane region" description="Helical" evidence="1">
    <location>
        <begin position="57"/>
        <end position="78"/>
    </location>
</feature>
<keyword evidence="1" id="KW-1133">Transmembrane helix</keyword>
<name>A0A9W9JPZ3_9EURO</name>
<feature type="transmembrane region" description="Helical" evidence="1">
    <location>
        <begin position="98"/>
        <end position="118"/>
    </location>
</feature>
<feature type="transmembrane region" description="Helical" evidence="1">
    <location>
        <begin position="26"/>
        <end position="45"/>
    </location>
</feature>
<keyword evidence="1" id="KW-0472">Membrane</keyword>
<accession>A0A9W9JPZ3</accession>
<proteinExistence type="predicted"/>
<evidence type="ECO:0000256" key="1">
    <source>
        <dbReference type="SAM" id="Phobius"/>
    </source>
</evidence>
<comment type="caution">
    <text evidence="2">The sequence shown here is derived from an EMBL/GenBank/DDBJ whole genome shotgun (WGS) entry which is preliminary data.</text>
</comment>
<dbReference type="OrthoDB" id="5139341at2759"/>
<keyword evidence="3" id="KW-1185">Reference proteome</keyword>
<protein>
    <submittedName>
        <fullName evidence="2">Uncharacterized protein</fullName>
    </submittedName>
</protein>
<dbReference type="AlphaFoldDB" id="A0A9W9JPZ3"/>
<feature type="transmembrane region" description="Helical" evidence="1">
    <location>
        <begin position="139"/>
        <end position="163"/>
    </location>
</feature>
<evidence type="ECO:0000313" key="2">
    <source>
        <dbReference type="EMBL" id="KAJ5199827.1"/>
    </source>
</evidence>
<keyword evidence="1" id="KW-0812">Transmembrane</keyword>
<dbReference type="EMBL" id="JAPQKP010000003">
    <property type="protein sequence ID" value="KAJ5199827.1"/>
    <property type="molecule type" value="Genomic_DNA"/>
</dbReference>
<reference evidence="2" key="2">
    <citation type="journal article" date="2023" name="IMA Fungus">
        <title>Comparative genomic study of the Penicillium genus elucidates a diverse pangenome and 15 lateral gene transfer events.</title>
        <authorList>
            <person name="Petersen C."/>
            <person name="Sorensen T."/>
            <person name="Nielsen M.R."/>
            <person name="Sondergaard T.E."/>
            <person name="Sorensen J.L."/>
            <person name="Fitzpatrick D.A."/>
            <person name="Frisvad J.C."/>
            <person name="Nielsen K.L."/>
        </authorList>
    </citation>
    <scope>NUCLEOTIDE SEQUENCE</scope>
    <source>
        <strain evidence="2">IBT 16849</strain>
    </source>
</reference>
<evidence type="ECO:0000313" key="3">
    <source>
        <dbReference type="Proteomes" id="UP001150879"/>
    </source>
</evidence>